<dbReference type="PANTHER" id="PTHR35340">
    <property type="entry name" value="PQQ ENZYME REPEAT PROTEIN-RELATED"/>
    <property type="match status" value="1"/>
</dbReference>
<evidence type="ECO:0000313" key="2">
    <source>
        <dbReference type="EMBL" id="MBB5144155.1"/>
    </source>
</evidence>
<dbReference type="InterPro" id="IPR015943">
    <property type="entry name" value="WD40/YVTN_repeat-like_dom_sf"/>
</dbReference>
<feature type="chain" id="PRO_5031262262" description="Arylsulfotransferase (ASST)" evidence="1">
    <location>
        <begin position="26"/>
        <end position="465"/>
    </location>
</feature>
<protein>
    <recommendedName>
        <fullName evidence="4">Arylsulfotransferase (ASST)</fullName>
    </recommendedName>
</protein>
<dbReference type="AlphaFoldDB" id="A0A7W8FGT7"/>
<accession>A0A7W8FGT7</accession>
<name>A0A7W8FGT7_9BACT</name>
<keyword evidence="3" id="KW-1185">Reference proteome</keyword>
<reference evidence="2 3" key="1">
    <citation type="submission" date="2020-08" db="EMBL/GenBank/DDBJ databases">
        <title>Genomic Encyclopedia of Type Strains, Phase IV (KMG-IV): sequencing the most valuable type-strain genomes for metagenomic binning, comparative biology and taxonomic classification.</title>
        <authorList>
            <person name="Goeker M."/>
        </authorList>
    </citation>
    <scope>NUCLEOTIDE SEQUENCE [LARGE SCALE GENOMIC DNA]</scope>
    <source>
        <strain evidence="2 3">DSM 11275</strain>
    </source>
</reference>
<dbReference type="Pfam" id="PF05935">
    <property type="entry name" value="Arylsulfotrans"/>
    <property type="match status" value="1"/>
</dbReference>
<organism evidence="2 3">
    <name type="scientific">Desulfovibrio intestinalis</name>
    <dbReference type="NCBI Taxonomy" id="58621"/>
    <lineage>
        <taxon>Bacteria</taxon>
        <taxon>Pseudomonadati</taxon>
        <taxon>Thermodesulfobacteriota</taxon>
        <taxon>Desulfovibrionia</taxon>
        <taxon>Desulfovibrionales</taxon>
        <taxon>Desulfovibrionaceae</taxon>
        <taxon>Desulfovibrio</taxon>
    </lineage>
</organism>
<dbReference type="Gene3D" id="2.130.10.10">
    <property type="entry name" value="YVTN repeat-like/Quinoprotein amine dehydrogenase"/>
    <property type="match status" value="1"/>
</dbReference>
<dbReference type="GO" id="GO:0004062">
    <property type="term" value="F:aryl sulfotransferase activity"/>
    <property type="evidence" value="ECO:0007669"/>
    <property type="project" value="InterPro"/>
</dbReference>
<keyword evidence="1" id="KW-0732">Signal</keyword>
<evidence type="ECO:0000256" key="1">
    <source>
        <dbReference type="SAM" id="SignalP"/>
    </source>
</evidence>
<dbReference type="SUPFAM" id="SSF50998">
    <property type="entry name" value="Quinoprotein alcohol dehydrogenase-like"/>
    <property type="match status" value="1"/>
</dbReference>
<feature type="signal peptide" evidence="1">
    <location>
        <begin position="1"/>
        <end position="25"/>
    </location>
</feature>
<dbReference type="PANTHER" id="PTHR35340:SF5">
    <property type="entry name" value="ASST-DOMAIN-CONTAINING PROTEIN"/>
    <property type="match status" value="1"/>
</dbReference>
<evidence type="ECO:0000313" key="3">
    <source>
        <dbReference type="Proteomes" id="UP000539075"/>
    </source>
</evidence>
<dbReference type="EMBL" id="JACHGO010000006">
    <property type="protein sequence ID" value="MBB5144155.1"/>
    <property type="molecule type" value="Genomic_DNA"/>
</dbReference>
<dbReference type="RefSeq" id="WP_183720547.1">
    <property type="nucleotide sequence ID" value="NZ_JACHGO010000006.1"/>
</dbReference>
<dbReference type="InterPro" id="IPR010262">
    <property type="entry name" value="Arylsulfotransferase_bact"/>
</dbReference>
<dbReference type="Proteomes" id="UP000539075">
    <property type="component" value="Unassembled WGS sequence"/>
</dbReference>
<dbReference type="InterPro" id="IPR011047">
    <property type="entry name" value="Quinoprotein_ADH-like_sf"/>
</dbReference>
<proteinExistence type="predicted"/>
<dbReference type="InterPro" id="IPR053143">
    <property type="entry name" value="Arylsulfate_ST"/>
</dbReference>
<evidence type="ECO:0008006" key="4">
    <source>
        <dbReference type="Google" id="ProtNLM"/>
    </source>
</evidence>
<gene>
    <name evidence="2" type="ORF">HNQ38_002263</name>
</gene>
<comment type="caution">
    <text evidence="2">The sequence shown here is derived from an EMBL/GenBank/DDBJ whole genome shotgun (WGS) entry which is preliminary data.</text>
</comment>
<sequence length="465" mass="52916">MRTRFKRLALLVFTFVISFAANAVAYELHNGPTGVLYYEKDKCFNGYTLFTPTEKNNVVYLMDMEGGIVHTWHIKNAENSIFHSRLLPDGNLLVLRNAKNEDAHAKIGGWAGILDEINWNGNVVWSYQMADNDHISHHTFDRMPNGNTLILGWERVSNDKMIAKGRDPKTIPSEPVIIKGKALTDFWVDFVREVDKSGKTVWEWRLMDHLGKGQDQLDPNYIVPKKAGAGYDSYDWSHFNTLEFVPGKDGNDKVLMNSRNFSEALLVDKKTGKIEWRWGNPSSHGKGAAPTWYDDQSQIIFGSHHASMIGENLISIFDNGSERAEPNRSRVLEVDVPTGKIVWEYAANDGNSFFSYRQGAAQKLPNGNYLVTSTQHGHLFEVTRDKKVVWEFISPIMEGKNSPIMLDAEHVLRTPKGVPVTHMYQNMIHRAYRYGPDYPGLKGKDLSAKGYIVTDGKKWFEMNRK</sequence>